<dbReference type="PANTHER" id="PTHR47186:SF51">
    <property type="entry name" value="NB-ARC DOMAIN-CONTAINING PROTEIN"/>
    <property type="match status" value="1"/>
</dbReference>
<dbReference type="InterPro" id="IPR032675">
    <property type="entry name" value="LRR_dom_sf"/>
</dbReference>
<feature type="region of interest" description="Disordered" evidence="1">
    <location>
        <begin position="175"/>
        <end position="207"/>
    </location>
</feature>
<evidence type="ECO:0000256" key="1">
    <source>
        <dbReference type="SAM" id="MobiDB-lite"/>
    </source>
</evidence>
<evidence type="ECO:0000313" key="4">
    <source>
        <dbReference type="Proteomes" id="UP000007306"/>
    </source>
</evidence>
<dbReference type="Gramene" id="ORGLA11G0180600.1">
    <property type="protein sequence ID" value="ORGLA11G0180600.1"/>
    <property type="gene ID" value="ORGLA11G0180600"/>
</dbReference>
<dbReference type="eggNOG" id="KOG4658">
    <property type="taxonomic scope" value="Eukaryota"/>
</dbReference>
<dbReference type="Pfam" id="PF25019">
    <property type="entry name" value="LRR_R13L1-DRL21"/>
    <property type="match status" value="1"/>
</dbReference>
<reference evidence="3" key="1">
    <citation type="submission" date="2015-06" db="UniProtKB">
        <authorList>
            <consortium name="EnsemblPlants"/>
        </authorList>
    </citation>
    <scope>IDENTIFICATION</scope>
</reference>
<dbReference type="OMA" id="YQEEEVS"/>
<dbReference type="SUPFAM" id="SSF52047">
    <property type="entry name" value="RNI-like"/>
    <property type="match status" value="1"/>
</dbReference>
<dbReference type="Proteomes" id="UP000007306">
    <property type="component" value="Chromosome 11"/>
</dbReference>
<name>I1R214_ORYGL</name>
<dbReference type="AlphaFoldDB" id="I1R214"/>
<dbReference type="STRING" id="4538.I1R214"/>
<reference evidence="3 4" key="2">
    <citation type="submission" date="2018-04" db="EMBL/GenBank/DDBJ databases">
        <title>OglaRS2 (Oryza glaberrima Reference Sequence Version 2).</title>
        <authorList>
            <person name="Zhang J."/>
            <person name="Kudrna D."/>
            <person name="Lee S."/>
            <person name="Talag J."/>
            <person name="Rajasekar S."/>
            <person name="Wing R.A."/>
        </authorList>
    </citation>
    <scope>NUCLEOTIDE SEQUENCE [LARGE SCALE GENOMIC DNA]</scope>
    <source>
        <strain evidence="3 4">cv. IRGC 96717</strain>
    </source>
</reference>
<evidence type="ECO:0000259" key="2">
    <source>
        <dbReference type="Pfam" id="PF25019"/>
    </source>
</evidence>
<accession>I1R214</accession>
<feature type="domain" description="R13L1/DRL21-like LRR repeat region" evidence="2">
    <location>
        <begin position="3"/>
        <end position="120"/>
    </location>
</feature>
<dbReference type="HOGENOM" id="CLU_000837_34_0_1"/>
<sequence length="339" mass="38581">MRRLDLNKLERATPWSSTDALLLTDKKHLKELNLCCTKPTDEEYSEKGISNVEMIFEQLTPPRNLEDLMIVSFFGRRFPTWLGITRLPSVKIMILSDCKSCLQLPPIGQLPNLKYLKIKGASAITKIGPEFVGCWEGNLRSTEAVAFPKLEWLVIKDMPKWEEWSFVEEEEVQEEEAAAAAQEGGEDGTAASKQKGEEAPSPTPRSSWLLPCLNELELMGCPKLRGLPPQLGQQATNLKELFIREAKCLKTVEDLPFLSGFLQVEGCEGLERVSNLPQVRELFVNHCLNLRHVEELGGLEQLWLDEDMQEISQLWVPGLQEQHRQLHGDEHELEVIEWL</sequence>
<evidence type="ECO:0000313" key="3">
    <source>
        <dbReference type="EnsemblPlants" id="ORGLA11G0180600.1"/>
    </source>
</evidence>
<dbReference type="Gene3D" id="3.80.10.10">
    <property type="entry name" value="Ribonuclease Inhibitor"/>
    <property type="match status" value="2"/>
</dbReference>
<proteinExistence type="predicted"/>
<dbReference type="EnsemblPlants" id="ORGLA11G0180600.1">
    <property type="protein sequence ID" value="ORGLA11G0180600.1"/>
    <property type="gene ID" value="ORGLA11G0180600"/>
</dbReference>
<keyword evidence="4" id="KW-1185">Reference proteome</keyword>
<protein>
    <recommendedName>
        <fullName evidence="2">R13L1/DRL21-like LRR repeat region domain-containing protein</fullName>
    </recommendedName>
</protein>
<organism evidence="3 4">
    <name type="scientific">Oryza glaberrima</name>
    <name type="common">African rice</name>
    <dbReference type="NCBI Taxonomy" id="4538"/>
    <lineage>
        <taxon>Eukaryota</taxon>
        <taxon>Viridiplantae</taxon>
        <taxon>Streptophyta</taxon>
        <taxon>Embryophyta</taxon>
        <taxon>Tracheophyta</taxon>
        <taxon>Spermatophyta</taxon>
        <taxon>Magnoliopsida</taxon>
        <taxon>Liliopsida</taxon>
        <taxon>Poales</taxon>
        <taxon>Poaceae</taxon>
        <taxon>BOP clade</taxon>
        <taxon>Oryzoideae</taxon>
        <taxon>Oryzeae</taxon>
        <taxon>Oryzinae</taxon>
        <taxon>Oryza</taxon>
    </lineage>
</organism>
<dbReference type="PANTHER" id="PTHR47186">
    <property type="entry name" value="LEUCINE-RICH REPEAT-CONTAINING PROTEIN 57"/>
    <property type="match status" value="1"/>
</dbReference>
<dbReference type="InterPro" id="IPR056789">
    <property type="entry name" value="LRR_R13L1-DRL21"/>
</dbReference>